<feature type="region of interest" description="Disordered" evidence="3">
    <location>
        <begin position="247"/>
        <end position="288"/>
    </location>
</feature>
<feature type="region of interest" description="Disordered" evidence="3">
    <location>
        <begin position="176"/>
        <end position="233"/>
    </location>
</feature>
<feature type="DNA-binding region" description="HMG box" evidence="2">
    <location>
        <begin position="22"/>
        <end position="92"/>
    </location>
</feature>
<sequence length="442" mass="50257">MSPTKSPKGKDSKETKKAPGAPKRFKSSYILFFMHVQKKIKEELPPGSHTAPVVSKKASAMWRKLSATERQHWDNLAETEKKRYLAEKETYKGPWEVPNKRAKKDPTAPRRNPSAFLLYSKKKRQEIKKENPHLKTTEISRMLGQLWKSLPEEDKLPFQKKEALERIEYKKKMDTWKQEQEALKEKAATAAAAAAATAASATVTDENDDTTETEEDSKEDVLGSDLEDDNDDEVELLAGKEIFNTKDGVTEFPWGNSPRGDSPDKISSSNINSVARTQELTEEKWWSDPFDEAPVFEYHRSTTHTMYGNPPSHKHPSQHPHSAQTLPHPQMSGKYNSLPSYPLEQRISPLPIRQKNDREEHSFLPAPRFTNSAPIWNQRVSIQPPLSQSQNCESEGPKPSNQNHLSLERETKSTTYFKHNPDLACSPIGSYDEFDPVSIDLP</sequence>
<dbReference type="PANTHER" id="PTHR48112">
    <property type="entry name" value="HIGH MOBILITY GROUP PROTEIN DSP1"/>
    <property type="match status" value="1"/>
</dbReference>
<feature type="region of interest" description="Disordered" evidence="3">
    <location>
        <begin position="95"/>
        <end position="115"/>
    </location>
</feature>
<dbReference type="Proteomes" id="UP001054902">
    <property type="component" value="Unassembled WGS sequence"/>
</dbReference>
<dbReference type="Pfam" id="PF00505">
    <property type="entry name" value="HMG_box"/>
    <property type="match status" value="2"/>
</dbReference>
<dbReference type="EMBL" id="BLLK01000047">
    <property type="protein sequence ID" value="GFH53537.1"/>
    <property type="molecule type" value="Genomic_DNA"/>
</dbReference>
<evidence type="ECO:0000256" key="3">
    <source>
        <dbReference type="SAM" id="MobiDB-lite"/>
    </source>
</evidence>
<comment type="caution">
    <text evidence="5">The sequence shown here is derived from an EMBL/GenBank/DDBJ whole genome shotgun (WGS) entry which is preliminary data.</text>
</comment>
<proteinExistence type="predicted"/>
<dbReference type="SUPFAM" id="SSF47095">
    <property type="entry name" value="HMG-box"/>
    <property type="match status" value="2"/>
</dbReference>
<dbReference type="Gene3D" id="1.10.30.10">
    <property type="entry name" value="High mobility group box domain"/>
    <property type="match status" value="2"/>
</dbReference>
<evidence type="ECO:0000256" key="1">
    <source>
        <dbReference type="ARBA" id="ARBA00023125"/>
    </source>
</evidence>
<evidence type="ECO:0000259" key="4">
    <source>
        <dbReference type="PROSITE" id="PS50118"/>
    </source>
</evidence>
<gene>
    <name evidence="5" type="ORF">CTEN210_10013</name>
</gene>
<dbReference type="InterPro" id="IPR050342">
    <property type="entry name" value="HMGB"/>
</dbReference>
<dbReference type="GO" id="GO:0003677">
    <property type="term" value="F:DNA binding"/>
    <property type="evidence" value="ECO:0007669"/>
    <property type="project" value="UniProtKB-UniRule"/>
</dbReference>
<keyword evidence="1 2" id="KW-0238">DNA-binding</keyword>
<evidence type="ECO:0000256" key="2">
    <source>
        <dbReference type="PROSITE-ProRule" id="PRU00267"/>
    </source>
</evidence>
<feature type="compositionally biased region" description="Low complexity" evidence="3">
    <location>
        <begin position="188"/>
        <end position="204"/>
    </location>
</feature>
<evidence type="ECO:0000313" key="6">
    <source>
        <dbReference type="Proteomes" id="UP001054902"/>
    </source>
</evidence>
<feature type="domain" description="HMG box" evidence="4">
    <location>
        <begin position="109"/>
        <end position="177"/>
    </location>
</feature>
<dbReference type="SMART" id="SM00398">
    <property type="entry name" value="HMG"/>
    <property type="match status" value="2"/>
</dbReference>
<dbReference type="CDD" id="cd00084">
    <property type="entry name" value="HMG-box_SF"/>
    <property type="match status" value="2"/>
</dbReference>
<accession>A0AAD3H7K2</accession>
<dbReference type="PANTHER" id="PTHR48112:SF22">
    <property type="entry name" value="MITOCHONDRIAL TRANSCRIPTION FACTOR A, ISOFORM B"/>
    <property type="match status" value="1"/>
</dbReference>
<dbReference type="GO" id="GO:0005634">
    <property type="term" value="C:nucleus"/>
    <property type="evidence" value="ECO:0007669"/>
    <property type="project" value="UniProtKB-UniRule"/>
</dbReference>
<evidence type="ECO:0000313" key="5">
    <source>
        <dbReference type="EMBL" id="GFH53537.1"/>
    </source>
</evidence>
<dbReference type="InterPro" id="IPR036910">
    <property type="entry name" value="HMG_box_dom_sf"/>
</dbReference>
<protein>
    <submittedName>
        <fullName evidence="5">High mobility group protein B2</fullName>
    </submittedName>
</protein>
<dbReference type="AlphaFoldDB" id="A0AAD3H7K2"/>
<reference evidence="5 6" key="1">
    <citation type="journal article" date="2021" name="Sci. Rep.">
        <title>The genome of the diatom Chaetoceros tenuissimus carries an ancient integrated fragment of an extant virus.</title>
        <authorList>
            <person name="Hongo Y."/>
            <person name="Kimura K."/>
            <person name="Takaki Y."/>
            <person name="Yoshida Y."/>
            <person name="Baba S."/>
            <person name="Kobayashi G."/>
            <person name="Nagasaki K."/>
            <person name="Hano T."/>
            <person name="Tomaru Y."/>
        </authorList>
    </citation>
    <scope>NUCLEOTIDE SEQUENCE [LARGE SCALE GENOMIC DNA]</scope>
    <source>
        <strain evidence="5 6">NIES-3715</strain>
    </source>
</reference>
<keyword evidence="6" id="KW-1185">Reference proteome</keyword>
<feature type="compositionally biased region" description="Polar residues" evidence="3">
    <location>
        <begin position="323"/>
        <end position="339"/>
    </location>
</feature>
<feature type="compositionally biased region" description="Polar residues" evidence="3">
    <location>
        <begin position="265"/>
        <end position="278"/>
    </location>
</feature>
<feature type="DNA-binding region" description="HMG box" evidence="2">
    <location>
        <begin position="109"/>
        <end position="177"/>
    </location>
</feature>
<feature type="compositionally biased region" description="Polar residues" evidence="3">
    <location>
        <begin position="369"/>
        <end position="405"/>
    </location>
</feature>
<feature type="compositionally biased region" description="Basic and acidic residues" evidence="3">
    <location>
        <begin position="8"/>
        <end position="17"/>
    </location>
</feature>
<feature type="region of interest" description="Disordered" evidence="3">
    <location>
        <begin position="1"/>
        <end position="22"/>
    </location>
</feature>
<dbReference type="PROSITE" id="PS50118">
    <property type="entry name" value="HMG_BOX_2"/>
    <property type="match status" value="2"/>
</dbReference>
<feature type="domain" description="HMG box" evidence="4">
    <location>
        <begin position="22"/>
        <end position="92"/>
    </location>
</feature>
<feature type="compositionally biased region" description="Acidic residues" evidence="3">
    <location>
        <begin position="205"/>
        <end position="218"/>
    </location>
</feature>
<keyword evidence="2" id="KW-0539">Nucleus</keyword>
<organism evidence="5 6">
    <name type="scientific">Chaetoceros tenuissimus</name>
    <dbReference type="NCBI Taxonomy" id="426638"/>
    <lineage>
        <taxon>Eukaryota</taxon>
        <taxon>Sar</taxon>
        <taxon>Stramenopiles</taxon>
        <taxon>Ochrophyta</taxon>
        <taxon>Bacillariophyta</taxon>
        <taxon>Coscinodiscophyceae</taxon>
        <taxon>Chaetocerotophycidae</taxon>
        <taxon>Chaetocerotales</taxon>
        <taxon>Chaetocerotaceae</taxon>
        <taxon>Chaetoceros</taxon>
    </lineage>
</organism>
<dbReference type="PRINTS" id="PR00886">
    <property type="entry name" value="HIGHMOBLTY12"/>
</dbReference>
<name>A0AAD3H7K2_9STRA</name>
<feature type="compositionally biased region" description="Basic and acidic residues" evidence="3">
    <location>
        <begin position="176"/>
        <end position="187"/>
    </location>
</feature>
<dbReference type="InterPro" id="IPR009071">
    <property type="entry name" value="HMG_box_dom"/>
</dbReference>
<feature type="region of interest" description="Disordered" evidence="3">
    <location>
        <begin position="301"/>
        <end position="422"/>
    </location>
</feature>